<comment type="caution">
    <text evidence="2">The sequence shown here is derived from an EMBL/GenBank/DDBJ whole genome shotgun (WGS) entry which is preliminary data.</text>
</comment>
<evidence type="ECO:0000259" key="1">
    <source>
        <dbReference type="Pfam" id="PF00646"/>
    </source>
</evidence>
<gene>
    <name evidence="2" type="ORF">Cva_01327</name>
</gene>
<dbReference type="AlphaFoldDB" id="A0A0K8MEK6"/>
<name>A0A0K8MEK6_9PROT</name>
<evidence type="ECO:0000313" key="2">
    <source>
        <dbReference type="EMBL" id="GAO98663.1"/>
    </source>
</evidence>
<reference evidence="2 3" key="1">
    <citation type="submission" date="2015-03" db="EMBL/GenBank/DDBJ databases">
        <title>Caedibacter varicaedens, whole genome shotgun sequence.</title>
        <authorList>
            <person name="Suzuki H."/>
            <person name="Dapper A.L."/>
            <person name="Gibson A.K."/>
            <person name="Jackson C."/>
            <person name="Lee H."/>
            <person name="Pejaver V.R."/>
            <person name="Doak T."/>
            <person name="Lynch M."/>
        </authorList>
    </citation>
    <scope>NUCLEOTIDE SEQUENCE [LARGE SCALE GENOMIC DNA]</scope>
</reference>
<dbReference type="InterPro" id="IPR001810">
    <property type="entry name" value="F-box_dom"/>
</dbReference>
<feature type="domain" description="F-box" evidence="1">
    <location>
        <begin position="57"/>
        <end position="91"/>
    </location>
</feature>
<protein>
    <recommendedName>
        <fullName evidence="1">F-box domain-containing protein</fullName>
    </recommendedName>
</protein>
<proteinExistence type="predicted"/>
<dbReference type="Pfam" id="PF00646">
    <property type="entry name" value="F-box"/>
    <property type="match status" value="1"/>
</dbReference>
<accession>A0A0K8MEK6</accession>
<organism evidence="2 3">
    <name type="scientific">Caedimonas varicaedens</name>
    <dbReference type="NCBI Taxonomy" id="1629334"/>
    <lineage>
        <taxon>Bacteria</taxon>
        <taxon>Pseudomonadati</taxon>
        <taxon>Pseudomonadota</taxon>
        <taxon>Alphaproteobacteria</taxon>
        <taxon>Holosporales</taxon>
        <taxon>Caedimonadaceae</taxon>
        <taxon>Caedimonas</taxon>
    </lineage>
</organism>
<dbReference type="SUPFAM" id="SSF81383">
    <property type="entry name" value="F-box domain"/>
    <property type="match status" value="1"/>
</dbReference>
<dbReference type="InterPro" id="IPR036047">
    <property type="entry name" value="F-box-like_dom_sf"/>
</dbReference>
<sequence>MRFIEKLFLIIILTFTMTNMSALSSYEEEEKYFSKKKNFSVSFQIQPKIKIATAQGIPDDLWKEIFLHLPSDRYLFARQICKRFYLLLADKSCVIEHFKYQTNRLNLPLLIQNFNKLPFSPDNSLSDMHTNLQSFENQYKEKIDVLWQETNIHLKILSQRTISFQKIDKENIDPRLGNQAQYEEFPLNKLIKIVRRHFNKFSKASMRGHVLCVNQKKSRFYRENMNSIRNYSAAHYGFSLKLRDMNNLKFPRN</sequence>
<dbReference type="EMBL" id="BBVC01000076">
    <property type="protein sequence ID" value="GAO98663.1"/>
    <property type="molecule type" value="Genomic_DNA"/>
</dbReference>
<dbReference type="Proteomes" id="UP000036771">
    <property type="component" value="Unassembled WGS sequence"/>
</dbReference>
<keyword evidence="3" id="KW-1185">Reference proteome</keyword>
<evidence type="ECO:0000313" key="3">
    <source>
        <dbReference type="Proteomes" id="UP000036771"/>
    </source>
</evidence>